<gene>
    <name evidence="4" type="ORF">D9V32_02910</name>
</gene>
<evidence type="ECO:0000313" key="4">
    <source>
        <dbReference type="EMBL" id="RLP77413.1"/>
    </source>
</evidence>
<keyword evidence="1 2" id="KW-0238">DNA-binding</keyword>
<keyword evidence="5" id="KW-1185">Reference proteome</keyword>
<sequence length="204" mass="21610">MTTPTTQERREQMIAAAATLLIAEGPRAITHRRVAETAGIPAGSANYLFPTRRELYAAAVTSAEGVRTAAATAVAQALPRVDRGPEDTALLLLETWYAPHTDPDLVRIRLQPMLEAGADPELREIMTASRPSLLAALDTVLDRSGFGGAGETELIAQMLDASLLYAVGTGAADPRAQAAAQVARLLVLLRRASRDAGSATENIR</sequence>
<dbReference type="RefSeq" id="WP_121647396.1">
    <property type="nucleotide sequence ID" value="NZ_RCUX01000002.1"/>
</dbReference>
<comment type="caution">
    <text evidence="4">The sequence shown here is derived from an EMBL/GenBank/DDBJ whole genome shotgun (WGS) entry which is preliminary data.</text>
</comment>
<dbReference type="EMBL" id="RCUX01000002">
    <property type="protein sequence ID" value="RLP77413.1"/>
    <property type="molecule type" value="Genomic_DNA"/>
</dbReference>
<proteinExistence type="predicted"/>
<dbReference type="Proteomes" id="UP000272503">
    <property type="component" value="Unassembled WGS sequence"/>
</dbReference>
<name>A0A3L7AAS9_9MICO</name>
<dbReference type="InterPro" id="IPR041583">
    <property type="entry name" value="TetR_C_31"/>
</dbReference>
<dbReference type="SUPFAM" id="SSF46689">
    <property type="entry name" value="Homeodomain-like"/>
    <property type="match status" value="1"/>
</dbReference>
<protein>
    <submittedName>
        <fullName evidence="4">TetR family transcriptional regulator</fullName>
    </submittedName>
</protein>
<dbReference type="InterPro" id="IPR001647">
    <property type="entry name" value="HTH_TetR"/>
</dbReference>
<dbReference type="PROSITE" id="PS50977">
    <property type="entry name" value="HTH_TETR_2"/>
    <property type="match status" value="1"/>
</dbReference>
<feature type="domain" description="HTH tetR-type" evidence="3">
    <location>
        <begin position="7"/>
        <end position="67"/>
    </location>
</feature>
<feature type="DNA-binding region" description="H-T-H motif" evidence="2">
    <location>
        <begin position="30"/>
        <end position="49"/>
    </location>
</feature>
<evidence type="ECO:0000256" key="1">
    <source>
        <dbReference type="ARBA" id="ARBA00023125"/>
    </source>
</evidence>
<dbReference type="InterPro" id="IPR009057">
    <property type="entry name" value="Homeodomain-like_sf"/>
</dbReference>
<dbReference type="AlphaFoldDB" id="A0A3L7AAS9"/>
<dbReference type="Pfam" id="PF00440">
    <property type="entry name" value="TetR_N"/>
    <property type="match status" value="1"/>
</dbReference>
<dbReference type="GO" id="GO:0003677">
    <property type="term" value="F:DNA binding"/>
    <property type="evidence" value="ECO:0007669"/>
    <property type="project" value="UniProtKB-UniRule"/>
</dbReference>
<evidence type="ECO:0000259" key="3">
    <source>
        <dbReference type="PROSITE" id="PS50977"/>
    </source>
</evidence>
<dbReference type="Gene3D" id="1.10.357.10">
    <property type="entry name" value="Tetracycline Repressor, domain 2"/>
    <property type="match status" value="1"/>
</dbReference>
<dbReference type="Pfam" id="PF17940">
    <property type="entry name" value="TetR_C_31"/>
    <property type="match status" value="1"/>
</dbReference>
<evidence type="ECO:0000256" key="2">
    <source>
        <dbReference type="PROSITE-ProRule" id="PRU00335"/>
    </source>
</evidence>
<reference evidence="4 5" key="1">
    <citation type="submission" date="2018-10" db="EMBL/GenBank/DDBJ databases">
        <authorList>
            <person name="Li J."/>
        </authorList>
    </citation>
    <scope>NUCLEOTIDE SEQUENCE [LARGE SCALE GENOMIC DNA]</scope>
    <source>
        <strain evidence="4 5">IF 016277</strain>
    </source>
</reference>
<dbReference type="OrthoDB" id="7506349at2"/>
<accession>A0A3L7AAS9</accession>
<organism evidence="4 5">
    <name type="scientific">Mycetocola tolaasinivorans</name>
    <dbReference type="NCBI Taxonomy" id="76635"/>
    <lineage>
        <taxon>Bacteria</taxon>
        <taxon>Bacillati</taxon>
        <taxon>Actinomycetota</taxon>
        <taxon>Actinomycetes</taxon>
        <taxon>Micrococcales</taxon>
        <taxon>Microbacteriaceae</taxon>
        <taxon>Mycetocola</taxon>
    </lineage>
</organism>
<evidence type="ECO:0000313" key="5">
    <source>
        <dbReference type="Proteomes" id="UP000272503"/>
    </source>
</evidence>